<dbReference type="PROSITE" id="PS52050">
    <property type="entry name" value="WYL"/>
    <property type="match status" value="1"/>
</dbReference>
<dbReference type="STRING" id="1484693.RS694_19705"/>
<dbReference type="PANTHER" id="PTHR34580">
    <property type="match status" value="1"/>
</dbReference>
<dbReference type="PANTHER" id="PTHR34580:SF3">
    <property type="entry name" value="PROTEIN PAFB"/>
    <property type="match status" value="1"/>
</dbReference>
<dbReference type="EMBL" id="CP019239">
    <property type="protein sequence ID" value="APW44525.1"/>
    <property type="molecule type" value="Genomic_DNA"/>
</dbReference>
<reference evidence="3 4" key="1">
    <citation type="submission" date="2017-01" db="EMBL/GenBank/DDBJ databases">
        <authorList>
            <person name="Mah S.A."/>
            <person name="Swanson W.J."/>
            <person name="Moy G.W."/>
            <person name="Vacquier V.D."/>
        </authorList>
    </citation>
    <scope>NUCLEOTIDE SEQUENCE [LARGE SCALE GENOMIC DNA]</scope>
    <source>
        <strain evidence="3 4">DSM 22694</strain>
    </source>
</reference>
<dbReference type="InterPro" id="IPR026881">
    <property type="entry name" value="WYL_dom"/>
</dbReference>
<gene>
    <name evidence="3" type="ORF">RS694_19705</name>
</gene>
<evidence type="ECO:0000313" key="4">
    <source>
        <dbReference type="Proteomes" id="UP000186110"/>
    </source>
</evidence>
<evidence type="ECO:0000259" key="1">
    <source>
        <dbReference type="Pfam" id="PF08279"/>
    </source>
</evidence>
<feature type="domain" description="WYL" evidence="2">
    <location>
        <begin position="150"/>
        <end position="213"/>
    </location>
</feature>
<evidence type="ECO:0000313" key="3">
    <source>
        <dbReference type="EMBL" id="APW44525.1"/>
    </source>
</evidence>
<name>A0A1P8KEY6_9BURK</name>
<protein>
    <submittedName>
        <fullName evidence="3">Transcriptional regulator</fullName>
    </submittedName>
</protein>
<dbReference type="InterPro" id="IPR036388">
    <property type="entry name" value="WH-like_DNA-bd_sf"/>
</dbReference>
<accession>A0A1P8KEY6</accession>
<dbReference type="Pfam" id="PF08279">
    <property type="entry name" value="HTH_11"/>
    <property type="match status" value="1"/>
</dbReference>
<dbReference type="InterPro" id="IPR051534">
    <property type="entry name" value="CBASS_pafABC_assoc_protein"/>
</dbReference>
<dbReference type="Proteomes" id="UP000186110">
    <property type="component" value="Chromosome"/>
</dbReference>
<keyword evidence="4" id="KW-1185">Reference proteome</keyword>
<feature type="domain" description="Helix-turn-helix type 11" evidence="1">
    <location>
        <begin position="6"/>
        <end position="59"/>
    </location>
</feature>
<dbReference type="Pfam" id="PF13280">
    <property type="entry name" value="WYL"/>
    <property type="match status" value="1"/>
</dbReference>
<dbReference type="KEGG" id="rsb:RS694_19705"/>
<organism evidence="3 4">
    <name type="scientific">Rhodoferax saidenbachensis</name>
    <dbReference type="NCBI Taxonomy" id="1484693"/>
    <lineage>
        <taxon>Bacteria</taxon>
        <taxon>Pseudomonadati</taxon>
        <taxon>Pseudomonadota</taxon>
        <taxon>Betaproteobacteria</taxon>
        <taxon>Burkholderiales</taxon>
        <taxon>Comamonadaceae</taxon>
        <taxon>Rhodoferax</taxon>
    </lineage>
</organism>
<dbReference type="Gene3D" id="1.10.10.10">
    <property type="entry name" value="Winged helix-like DNA-binding domain superfamily/Winged helix DNA-binding domain"/>
    <property type="match status" value="1"/>
</dbReference>
<dbReference type="eggNOG" id="COG2378">
    <property type="taxonomic scope" value="Bacteria"/>
</dbReference>
<dbReference type="RefSeq" id="WP_029708211.1">
    <property type="nucleotide sequence ID" value="NZ_CP019239.1"/>
</dbReference>
<dbReference type="InterPro" id="IPR036390">
    <property type="entry name" value="WH_DNA-bd_sf"/>
</dbReference>
<dbReference type="InterPro" id="IPR013196">
    <property type="entry name" value="HTH_11"/>
</dbReference>
<evidence type="ECO:0000259" key="2">
    <source>
        <dbReference type="Pfam" id="PF13280"/>
    </source>
</evidence>
<dbReference type="SUPFAM" id="SSF46785">
    <property type="entry name" value="Winged helix' DNA-binding domain"/>
    <property type="match status" value="1"/>
</dbReference>
<sequence length="249" mass="27907">MSRLARLFDLLHILRSHRRAVSGQALAQQLGISIRTLYRDIASLQAQGAKIDGEPGVGYMLKPGFVLPPLMFTPEEVESLVLGARWVAQQTDAGLAAAARSALARIAAVLPPEQRHDLEASALLVATRQRNPSGQSADHEPLAVTVAPELLRKAVRTEHKLHITYQDAQGAQSQRTVWPFALAYFEHARVLMCWCELRQDFRYFRTDRIASAELLDTRTPQRKQALLKAWRLTLTPDKRFTVLPETDSL</sequence>
<dbReference type="AlphaFoldDB" id="A0A1P8KEY6"/>
<proteinExistence type="predicted"/>